<proteinExistence type="inferred from homology"/>
<dbReference type="CDD" id="cd16442">
    <property type="entry name" value="BPL"/>
    <property type="match status" value="1"/>
</dbReference>
<dbReference type="InterPro" id="IPR013196">
    <property type="entry name" value="HTH_11"/>
</dbReference>
<dbReference type="SUPFAM" id="SSF46785">
    <property type="entry name" value="Winged helix' DNA-binding domain"/>
    <property type="match status" value="1"/>
</dbReference>
<dbReference type="CDD" id="cd00090">
    <property type="entry name" value="HTH_ARSR"/>
    <property type="match status" value="1"/>
</dbReference>
<dbReference type="SUPFAM" id="SSF55681">
    <property type="entry name" value="Class II aaRS and biotin synthetases"/>
    <property type="match status" value="1"/>
</dbReference>
<reference evidence="5 6" key="1">
    <citation type="submission" date="2015-07" db="EMBL/GenBank/DDBJ databases">
        <title>High-quality draft genome sequence of Oceanobacillus caeni HM6, a bacillus isolated from a human feces.</title>
        <authorList>
            <person name="Kumar J."/>
            <person name="Verma M.K."/>
            <person name="Pandey R."/>
            <person name="Bhambi M."/>
            <person name="Chauhan N."/>
        </authorList>
    </citation>
    <scope>NUCLEOTIDE SEQUENCE [LARGE SCALE GENOMIC DNA]</scope>
    <source>
        <strain evidence="5 6">HM6</strain>
    </source>
</reference>
<comment type="caution">
    <text evidence="5">The sequence shown here is derived from an EMBL/GenBank/DDBJ whole genome shotgun (WGS) entry which is preliminary data.</text>
</comment>
<sequence length="327" mass="37628">MESTRNKLINLLSKNNDQYISGQMLSDELNISRSAVWKHINELKKDGYEIEGKSNKGYRIIKFPDKMSENTIKWGLKTKWLGKNIKHFDTVTSTQTVAHEEAQNNAINGTVIVADEQTKGRGRITRNWQSTSGKGVWLSMILRPEIPPQEAPKLTLLTAIVLADVLRNYVHVEPQIKWPNDILINGKKTAGILTEMQAEQDRIWYVIVGFGLNVNHTIEELPENINYKATSLRVETDTEWKLNDLIQEILVTFEKTYDYYLEHGFADIKEKWESYGFKMGKEISIKTMKSHWKAPFLGITNDGALITKDMDGNRTTLYSAEIDWFKD</sequence>
<keyword evidence="3" id="KW-0805">Transcription regulation</keyword>
<evidence type="ECO:0000256" key="2">
    <source>
        <dbReference type="ARBA" id="ARBA00023125"/>
    </source>
</evidence>
<keyword evidence="6" id="KW-1185">Reference proteome</keyword>
<evidence type="ECO:0000313" key="5">
    <source>
        <dbReference type="EMBL" id="KPH76015.1"/>
    </source>
</evidence>
<dbReference type="InterPro" id="IPR045864">
    <property type="entry name" value="aa-tRNA-synth_II/BPL/LPL"/>
</dbReference>
<dbReference type="InterPro" id="IPR036390">
    <property type="entry name" value="WH_DNA-bd_sf"/>
</dbReference>
<dbReference type="NCBIfam" id="TIGR00121">
    <property type="entry name" value="birA_ligase"/>
    <property type="match status" value="1"/>
</dbReference>
<organism evidence="5 6">
    <name type="scientific">Oceanobacillus caeni</name>
    <dbReference type="NCBI Taxonomy" id="405946"/>
    <lineage>
        <taxon>Bacteria</taxon>
        <taxon>Bacillati</taxon>
        <taxon>Bacillota</taxon>
        <taxon>Bacilli</taxon>
        <taxon>Bacillales</taxon>
        <taxon>Bacillaceae</taxon>
        <taxon>Oceanobacillus</taxon>
    </lineage>
</organism>
<dbReference type="Pfam" id="PF03099">
    <property type="entry name" value="BPL_LplA_LipB"/>
    <property type="match status" value="1"/>
</dbReference>
<feature type="binding site" evidence="3">
    <location>
        <position position="117"/>
    </location>
    <ligand>
        <name>biotin</name>
        <dbReference type="ChEBI" id="CHEBI:57586"/>
    </ligand>
</feature>
<accession>A0ABR5MJZ9</accession>
<feature type="binding site" evidence="3">
    <location>
        <position position="188"/>
    </location>
    <ligand>
        <name>biotin</name>
        <dbReference type="ChEBI" id="CHEBI:57586"/>
    </ligand>
</feature>
<dbReference type="Proteomes" id="UP000037854">
    <property type="component" value="Unassembled WGS sequence"/>
</dbReference>
<keyword evidence="3" id="KW-0067">ATP-binding</keyword>
<comment type="catalytic activity">
    <reaction evidence="3">
        <text>biotin + L-lysyl-[protein] + ATP = N(6)-biotinyl-L-lysyl-[protein] + AMP + diphosphate + H(+)</text>
        <dbReference type="Rhea" id="RHEA:11756"/>
        <dbReference type="Rhea" id="RHEA-COMP:9752"/>
        <dbReference type="Rhea" id="RHEA-COMP:10505"/>
        <dbReference type="ChEBI" id="CHEBI:15378"/>
        <dbReference type="ChEBI" id="CHEBI:29969"/>
        <dbReference type="ChEBI" id="CHEBI:30616"/>
        <dbReference type="ChEBI" id="CHEBI:33019"/>
        <dbReference type="ChEBI" id="CHEBI:57586"/>
        <dbReference type="ChEBI" id="CHEBI:83144"/>
        <dbReference type="ChEBI" id="CHEBI:456215"/>
        <dbReference type="EC" id="6.3.4.15"/>
    </reaction>
</comment>
<dbReference type="EMBL" id="LGTK01000019">
    <property type="protein sequence ID" value="KPH76015.1"/>
    <property type="molecule type" value="Genomic_DNA"/>
</dbReference>
<dbReference type="Gene3D" id="3.30.930.10">
    <property type="entry name" value="Bira Bifunctional Protein, Domain 2"/>
    <property type="match status" value="1"/>
</dbReference>
<evidence type="ECO:0000256" key="3">
    <source>
        <dbReference type="HAMAP-Rule" id="MF_00978"/>
    </source>
</evidence>
<feature type="domain" description="BPL/LPL catalytic" evidence="4">
    <location>
        <begin position="73"/>
        <end position="261"/>
    </location>
</feature>
<protein>
    <recommendedName>
        <fullName evidence="3">Bifunctional ligase/repressor BirA</fullName>
    </recommendedName>
    <alternativeName>
        <fullName evidence="3">Biotin--[acetyl-CoA-carboxylase] ligase</fullName>
        <ecNumber evidence="3">6.3.4.15</ecNumber>
    </alternativeName>
    <alternativeName>
        <fullName evidence="3">Biotin--protein ligase</fullName>
    </alternativeName>
    <alternativeName>
        <fullName evidence="3">Biotin-[acetyl-CoA carboxylase] synthetase</fullName>
    </alternativeName>
</protein>
<dbReference type="PANTHER" id="PTHR12835:SF5">
    <property type="entry name" value="BIOTIN--PROTEIN LIGASE"/>
    <property type="match status" value="1"/>
</dbReference>
<dbReference type="GO" id="GO:0016874">
    <property type="term" value="F:ligase activity"/>
    <property type="evidence" value="ECO:0007669"/>
    <property type="project" value="UniProtKB-KW"/>
</dbReference>
<feature type="binding site" evidence="3">
    <location>
        <begin position="121"/>
        <end position="123"/>
    </location>
    <ligand>
        <name>biotin</name>
        <dbReference type="ChEBI" id="CHEBI:57586"/>
    </ligand>
</feature>
<dbReference type="PANTHER" id="PTHR12835">
    <property type="entry name" value="BIOTIN PROTEIN LIGASE"/>
    <property type="match status" value="1"/>
</dbReference>
<dbReference type="InterPro" id="IPR036388">
    <property type="entry name" value="WH-like_DNA-bd_sf"/>
</dbReference>
<dbReference type="Gene3D" id="1.10.10.10">
    <property type="entry name" value="Winged helix-like DNA-binding domain superfamily/Winged helix DNA-binding domain"/>
    <property type="match status" value="1"/>
</dbReference>
<keyword evidence="3" id="KW-0678">Repressor</keyword>
<name>A0ABR5MJZ9_9BACI</name>
<evidence type="ECO:0000313" key="6">
    <source>
        <dbReference type="Proteomes" id="UP000037854"/>
    </source>
</evidence>
<dbReference type="HAMAP" id="MF_00978">
    <property type="entry name" value="Bifunct_BirA"/>
    <property type="match status" value="1"/>
</dbReference>
<gene>
    <name evidence="3" type="primary">birA</name>
    <name evidence="5" type="ORF">AFL42_07485</name>
</gene>
<keyword evidence="3" id="KW-0092">Biotin</keyword>
<dbReference type="Pfam" id="PF08279">
    <property type="entry name" value="HTH_11"/>
    <property type="match status" value="1"/>
</dbReference>
<dbReference type="InterPro" id="IPR004143">
    <property type="entry name" value="BPL_LPL_catalytic"/>
</dbReference>
<dbReference type="InterPro" id="IPR004408">
    <property type="entry name" value="Biotin_CoA_COase_ligase"/>
</dbReference>
<dbReference type="EC" id="6.3.4.15" evidence="3"/>
<feature type="DNA-binding region" description="H-T-H motif" evidence="3">
    <location>
        <begin position="22"/>
        <end position="41"/>
    </location>
</feature>
<keyword evidence="2 3" id="KW-0238">DNA-binding</keyword>
<comment type="function">
    <text evidence="3">Acts both as a biotin--[acetyl-CoA-carboxylase] ligase and a repressor.</text>
</comment>
<comment type="caution">
    <text evidence="3">Lacks conserved residue(s) required for the propagation of feature annotation.</text>
</comment>
<evidence type="ECO:0000256" key="1">
    <source>
        <dbReference type="ARBA" id="ARBA00022598"/>
    </source>
</evidence>
<keyword evidence="3" id="KW-0547">Nucleotide-binding</keyword>
<comment type="similarity">
    <text evidence="3">Belongs to the biotin--protein ligase family.</text>
</comment>
<keyword evidence="3" id="KW-0804">Transcription</keyword>
<dbReference type="InterPro" id="IPR030855">
    <property type="entry name" value="Bifunct_BirA"/>
</dbReference>
<dbReference type="InterPro" id="IPR011991">
    <property type="entry name" value="ArsR-like_HTH"/>
</dbReference>
<dbReference type="RefSeq" id="WP_060668272.1">
    <property type="nucleotide sequence ID" value="NZ_LGTK01000019.1"/>
</dbReference>
<evidence type="ECO:0000259" key="4">
    <source>
        <dbReference type="PROSITE" id="PS51733"/>
    </source>
</evidence>
<dbReference type="PROSITE" id="PS51733">
    <property type="entry name" value="BPL_LPL_CATALYTIC"/>
    <property type="match status" value="1"/>
</dbReference>
<keyword evidence="1 3" id="KW-0436">Ligase</keyword>